<keyword evidence="1" id="KW-0732">Signal</keyword>
<evidence type="ECO:0000256" key="1">
    <source>
        <dbReference type="SAM" id="SignalP"/>
    </source>
</evidence>
<protein>
    <submittedName>
        <fullName evidence="2">Uncharacterized protein</fullName>
    </submittedName>
</protein>
<proteinExistence type="predicted"/>
<feature type="chain" id="PRO_5009796708" evidence="1">
    <location>
        <begin position="25"/>
        <end position="75"/>
    </location>
</feature>
<keyword evidence="3" id="KW-1185">Reference proteome</keyword>
<feature type="signal peptide" evidence="1">
    <location>
        <begin position="1"/>
        <end position="24"/>
    </location>
</feature>
<comment type="caution">
    <text evidence="2">The sequence shown here is derived from an EMBL/GenBank/DDBJ whole genome shotgun (WGS) entry which is preliminary data.</text>
</comment>
<sequence length="75" mass="8405">MKKLGYVIAALGAIIIAAPSIASAETVVIKRGGYHGHHHGYGARAEFRGHRGRGYHRGWRHGHRDKVVIIKKHRY</sequence>
<dbReference type="Proteomes" id="UP000051913">
    <property type="component" value="Unassembled WGS sequence"/>
</dbReference>
<evidence type="ECO:0000313" key="2">
    <source>
        <dbReference type="EMBL" id="KRQ89390.1"/>
    </source>
</evidence>
<evidence type="ECO:0000313" key="3">
    <source>
        <dbReference type="Proteomes" id="UP000051913"/>
    </source>
</evidence>
<dbReference type="AlphaFoldDB" id="A0A0R3K6Z7"/>
<dbReference type="RefSeq" id="WP_057855829.1">
    <property type="nucleotide sequence ID" value="NZ_LLXX01000239.1"/>
</dbReference>
<name>A0A0R3K6Z7_9BRAD</name>
<dbReference type="EMBL" id="LLXX01000239">
    <property type="protein sequence ID" value="KRQ89390.1"/>
    <property type="molecule type" value="Genomic_DNA"/>
</dbReference>
<reference evidence="2 3" key="1">
    <citation type="submission" date="2014-03" db="EMBL/GenBank/DDBJ databases">
        <title>Bradyrhizobium valentinum sp. nov., isolated from effective nodules of Lupinus mariae-josephae, a lupine endemic of basic-lime soils in Eastern Spain.</title>
        <authorList>
            <person name="Duran D."/>
            <person name="Rey L."/>
            <person name="Navarro A."/>
            <person name="Busquets A."/>
            <person name="Imperial J."/>
            <person name="Ruiz-Argueso T."/>
        </authorList>
    </citation>
    <scope>NUCLEOTIDE SEQUENCE [LARGE SCALE GENOMIC DNA]</scope>
    <source>
        <strain evidence="2 3">LmjM3</strain>
    </source>
</reference>
<organism evidence="2 3">
    <name type="scientific">Bradyrhizobium valentinum</name>
    <dbReference type="NCBI Taxonomy" id="1518501"/>
    <lineage>
        <taxon>Bacteria</taxon>
        <taxon>Pseudomonadati</taxon>
        <taxon>Pseudomonadota</taxon>
        <taxon>Alphaproteobacteria</taxon>
        <taxon>Hyphomicrobiales</taxon>
        <taxon>Nitrobacteraceae</taxon>
        <taxon>Bradyrhizobium</taxon>
    </lineage>
</organism>
<gene>
    <name evidence="2" type="ORF">CP49_14405</name>
</gene>
<accession>A0A0R3K6Z7</accession>